<evidence type="ECO:0008006" key="5">
    <source>
        <dbReference type="Google" id="ProtNLM"/>
    </source>
</evidence>
<comment type="caution">
    <text evidence="3">The sequence shown here is derived from an EMBL/GenBank/DDBJ whole genome shotgun (WGS) entry which is preliminary data.</text>
</comment>
<evidence type="ECO:0000256" key="2">
    <source>
        <dbReference type="SAM" id="SignalP"/>
    </source>
</evidence>
<gene>
    <name evidence="3" type="ORF">LZZ85_22715</name>
</gene>
<evidence type="ECO:0000313" key="3">
    <source>
        <dbReference type="EMBL" id="MCG2617126.1"/>
    </source>
</evidence>
<protein>
    <recommendedName>
        <fullName evidence="5">Lipoprotein</fullName>
    </recommendedName>
</protein>
<feature type="compositionally biased region" description="Basic residues" evidence="1">
    <location>
        <begin position="246"/>
        <end position="262"/>
    </location>
</feature>
<evidence type="ECO:0000313" key="4">
    <source>
        <dbReference type="Proteomes" id="UP001165367"/>
    </source>
</evidence>
<feature type="chain" id="PRO_5046427335" description="Lipoprotein" evidence="2">
    <location>
        <begin position="24"/>
        <end position="262"/>
    </location>
</feature>
<keyword evidence="2" id="KW-0732">Signal</keyword>
<keyword evidence="4" id="KW-1185">Reference proteome</keyword>
<feature type="region of interest" description="Disordered" evidence="1">
    <location>
        <begin position="239"/>
        <end position="262"/>
    </location>
</feature>
<organism evidence="3 4">
    <name type="scientific">Terrimonas ginsenosidimutans</name>
    <dbReference type="NCBI Taxonomy" id="2908004"/>
    <lineage>
        <taxon>Bacteria</taxon>
        <taxon>Pseudomonadati</taxon>
        <taxon>Bacteroidota</taxon>
        <taxon>Chitinophagia</taxon>
        <taxon>Chitinophagales</taxon>
        <taxon>Chitinophagaceae</taxon>
        <taxon>Terrimonas</taxon>
    </lineage>
</organism>
<dbReference type="EMBL" id="JAKLTR010000018">
    <property type="protein sequence ID" value="MCG2617126.1"/>
    <property type="molecule type" value="Genomic_DNA"/>
</dbReference>
<evidence type="ECO:0000256" key="1">
    <source>
        <dbReference type="SAM" id="MobiDB-lite"/>
    </source>
</evidence>
<reference evidence="3" key="1">
    <citation type="submission" date="2022-01" db="EMBL/GenBank/DDBJ databases">
        <authorList>
            <person name="Jo J.-H."/>
            <person name="Im W.-T."/>
        </authorList>
    </citation>
    <scope>NUCLEOTIDE SEQUENCE</scope>
    <source>
        <strain evidence="3">NA20</strain>
    </source>
</reference>
<proteinExistence type="predicted"/>
<sequence length="262" mass="30590">MKLVLKIAICCILTCLFCTVATAQARFAGKIRTEAGEYFRENRDTGFYHYDHYWISDSMYISDINTAVEKTKKGVTTRSVMVRLYVFVDYRSKTLFEYSSMSDTARLLGSHYLYDTFSLSTGFPFDITREDARKSVKDTVRLPDTIIENKTYKRYMQKLDTMNRTEYLVFYLSCQSNPGVTFYPTLAEKLGCPITIITGSLSPYLQAKPYMFTTRTLERDYLTQEEQKVFAAWRKYAEEHPVKPSSPKRKSKSRKRKKHSDE</sequence>
<dbReference type="RefSeq" id="WP_237875663.1">
    <property type="nucleotide sequence ID" value="NZ_JAKLTR010000018.1"/>
</dbReference>
<name>A0ABS9KXT3_9BACT</name>
<accession>A0ABS9KXT3</accession>
<dbReference type="Proteomes" id="UP001165367">
    <property type="component" value="Unassembled WGS sequence"/>
</dbReference>
<feature type="signal peptide" evidence="2">
    <location>
        <begin position="1"/>
        <end position="23"/>
    </location>
</feature>